<dbReference type="OrthoDB" id="282709at2"/>
<dbReference type="KEGG" id="ttf:THTE_3686"/>
<sequence>MKPICPSCHQEIPVEDVNLHTGLGRCRYCNEIFEIPELVEHIKKIQVAPASEVPKAPPVKPADSRIRLIRKNDKMLIDVPPWGLNGPAVGILLFSLFWLGFVAFWTAGALGLFFHPGQFPKWENIAFALFSIPFWLVGLALFGGALAGMFSRRIVYLDSSWLESRWKCLFVSFRKRISRENVQMARAASEPFFKTDSGGQSRPWFGVEIVYTKGKIKIPCESEAEQNWLLAEINQFLETVPFRPDYLSEGFTQARELLEETRSEP</sequence>
<gene>
    <name evidence="2" type="ORF">THTE_3686</name>
</gene>
<proteinExistence type="predicted"/>
<feature type="transmembrane region" description="Helical" evidence="1">
    <location>
        <begin position="88"/>
        <end position="114"/>
    </location>
</feature>
<feature type="transmembrane region" description="Helical" evidence="1">
    <location>
        <begin position="126"/>
        <end position="150"/>
    </location>
</feature>
<dbReference type="EMBL" id="CP018477">
    <property type="protein sequence ID" value="ASV76287.1"/>
    <property type="molecule type" value="Genomic_DNA"/>
</dbReference>
<keyword evidence="1" id="KW-1133">Transmembrane helix</keyword>
<dbReference type="AlphaFoldDB" id="A0A286RK04"/>
<name>A0A286RK04_9BACT</name>
<keyword evidence="1" id="KW-0472">Membrane</keyword>
<protein>
    <submittedName>
        <fullName evidence="2">Serine/threonine kinase</fullName>
    </submittedName>
</protein>
<keyword evidence="3" id="KW-1185">Reference proteome</keyword>
<dbReference type="GO" id="GO:0016301">
    <property type="term" value="F:kinase activity"/>
    <property type="evidence" value="ECO:0007669"/>
    <property type="project" value="UniProtKB-KW"/>
</dbReference>
<reference evidence="2 3" key="1">
    <citation type="journal article" name="Front. Microbiol.">
        <title>Sugar Metabolism of the First Thermophilic Planctomycete Thermogutta terrifontis: Comparative Genomic and Transcriptomic Approaches.</title>
        <authorList>
            <person name="Elcheninov A.G."/>
            <person name="Menzel P."/>
            <person name="Gudbergsdottir S.R."/>
            <person name="Slesarev A.I."/>
            <person name="Kadnikov V.V."/>
            <person name="Krogh A."/>
            <person name="Bonch-Osmolovskaya E.A."/>
            <person name="Peng X."/>
            <person name="Kublanov I.V."/>
        </authorList>
    </citation>
    <scope>NUCLEOTIDE SEQUENCE [LARGE SCALE GENOMIC DNA]</scope>
    <source>
        <strain evidence="2 3">R1</strain>
    </source>
</reference>
<accession>A0A286RK04</accession>
<organism evidence="2 3">
    <name type="scientific">Thermogutta terrifontis</name>
    <dbReference type="NCBI Taxonomy" id="1331910"/>
    <lineage>
        <taxon>Bacteria</taxon>
        <taxon>Pseudomonadati</taxon>
        <taxon>Planctomycetota</taxon>
        <taxon>Planctomycetia</taxon>
        <taxon>Pirellulales</taxon>
        <taxon>Thermoguttaceae</taxon>
        <taxon>Thermogutta</taxon>
    </lineage>
</organism>
<evidence type="ECO:0000256" key="1">
    <source>
        <dbReference type="SAM" id="Phobius"/>
    </source>
</evidence>
<dbReference type="RefSeq" id="WP_095416111.1">
    <property type="nucleotide sequence ID" value="NZ_CP018477.1"/>
</dbReference>
<evidence type="ECO:0000313" key="2">
    <source>
        <dbReference type="EMBL" id="ASV76287.1"/>
    </source>
</evidence>
<keyword evidence="2" id="KW-0418">Kinase</keyword>
<dbReference type="Proteomes" id="UP000215086">
    <property type="component" value="Chromosome"/>
</dbReference>
<evidence type="ECO:0000313" key="3">
    <source>
        <dbReference type="Proteomes" id="UP000215086"/>
    </source>
</evidence>
<keyword evidence="2" id="KW-0808">Transferase</keyword>
<keyword evidence="1" id="KW-0812">Transmembrane</keyword>